<dbReference type="PROSITE" id="PS51217">
    <property type="entry name" value="UVRD_HELICASE_CTER"/>
    <property type="match status" value="1"/>
</dbReference>
<dbReference type="Pfam" id="PF13361">
    <property type="entry name" value="UvrD_C"/>
    <property type="match status" value="1"/>
</dbReference>
<evidence type="ECO:0000256" key="6">
    <source>
        <dbReference type="ARBA" id="ARBA00023235"/>
    </source>
</evidence>
<evidence type="ECO:0000313" key="13">
    <source>
        <dbReference type="EMBL" id="EKN67849.1"/>
    </source>
</evidence>
<dbReference type="PROSITE" id="PS51198">
    <property type="entry name" value="UVRD_HELICASE_ATP_BIND"/>
    <property type="match status" value="1"/>
</dbReference>
<dbReference type="InterPro" id="IPR014017">
    <property type="entry name" value="DNA_helicase_UvrD-like_C"/>
</dbReference>
<evidence type="ECO:0000256" key="3">
    <source>
        <dbReference type="ARBA" id="ARBA00022801"/>
    </source>
</evidence>
<keyword evidence="4 10" id="KW-0347">Helicase</keyword>
<keyword evidence="6" id="KW-0413">Isomerase</keyword>
<dbReference type="EC" id="5.6.2.4" evidence="8"/>
<evidence type="ECO:0000256" key="4">
    <source>
        <dbReference type="ARBA" id="ARBA00022806"/>
    </source>
</evidence>
<dbReference type="Proteomes" id="UP000006315">
    <property type="component" value="Unassembled WGS sequence"/>
</dbReference>
<feature type="domain" description="UvrD-like helicase C-terminal" evidence="12">
    <location>
        <begin position="266"/>
        <end position="535"/>
    </location>
</feature>
<comment type="similarity">
    <text evidence="1">Belongs to the helicase family. UvrD subfamily.</text>
</comment>
<dbReference type="GO" id="GO:0016887">
    <property type="term" value="F:ATP hydrolysis activity"/>
    <property type="evidence" value="ECO:0007669"/>
    <property type="project" value="RHEA"/>
</dbReference>
<dbReference type="SUPFAM" id="SSF52540">
    <property type="entry name" value="P-loop containing nucleoside triphosphate hydrolases"/>
    <property type="match status" value="1"/>
</dbReference>
<dbReference type="GO" id="GO:0003677">
    <property type="term" value="F:DNA binding"/>
    <property type="evidence" value="ECO:0007669"/>
    <property type="project" value="InterPro"/>
</dbReference>
<evidence type="ECO:0000259" key="11">
    <source>
        <dbReference type="PROSITE" id="PS51198"/>
    </source>
</evidence>
<dbReference type="Gene3D" id="1.10.486.10">
    <property type="entry name" value="PCRA, domain 4"/>
    <property type="match status" value="1"/>
</dbReference>
<dbReference type="PANTHER" id="PTHR11070:SF48">
    <property type="entry name" value="ATP-DEPENDENT HELICASE_NUCLEASE SUBUNIT A"/>
    <property type="match status" value="1"/>
</dbReference>
<dbReference type="PANTHER" id="PTHR11070">
    <property type="entry name" value="UVRD / RECB / PCRA DNA HELICASE FAMILY MEMBER"/>
    <property type="match status" value="1"/>
</dbReference>
<gene>
    <name evidence="13" type="ORF">BAZO_08204</name>
</gene>
<dbReference type="GO" id="GO:0005829">
    <property type="term" value="C:cytosol"/>
    <property type="evidence" value="ECO:0007669"/>
    <property type="project" value="TreeGrafter"/>
</dbReference>
<proteinExistence type="inferred from homology"/>
<dbReference type="GO" id="GO:0033202">
    <property type="term" value="C:DNA helicase complex"/>
    <property type="evidence" value="ECO:0007669"/>
    <property type="project" value="TreeGrafter"/>
</dbReference>
<name>K6DHQ8_SCHAZ</name>
<reference evidence="13 14" key="1">
    <citation type="journal article" date="2012" name="Front. Microbiol.">
        <title>Redundancy and modularity in membrane-associated dissimilatory nitrate reduction in Bacillus.</title>
        <authorList>
            <person name="Heylen K."/>
            <person name="Keltjens J."/>
        </authorList>
    </citation>
    <scope>NUCLEOTIDE SEQUENCE [LARGE SCALE GENOMIC DNA]</scope>
    <source>
        <strain evidence="13 14">LMG 9581</strain>
    </source>
</reference>
<dbReference type="GO" id="GO:0005524">
    <property type="term" value="F:ATP binding"/>
    <property type="evidence" value="ECO:0007669"/>
    <property type="project" value="UniProtKB-UniRule"/>
</dbReference>
<evidence type="ECO:0000256" key="8">
    <source>
        <dbReference type="ARBA" id="ARBA00034808"/>
    </source>
</evidence>
<dbReference type="CDD" id="cd17932">
    <property type="entry name" value="DEXQc_UvrD"/>
    <property type="match status" value="1"/>
</dbReference>
<dbReference type="GO" id="GO:0000725">
    <property type="term" value="P:recombinational repair"/>
    <property type="evidence" value="ECO:0007669"/>
    <property type="project" value="TreeGrafter"/>
</dbReference>
<evidence type="ECO:0000256" key="9">
    <source>
        <dbReference type="ARBA" id="ARBA00048988"/>
    </source>
</evidence>
<keyword evidence="14" id="KW-1185">Reference proteome</keyword>
<evidence type="ECO:0000256" key="2">
    <source>
        <dbReference type="ARBA" id="ARBA00022741"/>
    </source>
</evidence>
<evidence type="ECO:0000259" key="12">
    <source>
        <dbReference type="PROSITE" id="PS51217"/>
    </source>
</evidence>
<dbReference type="InterPro" id="IPR014016">
    <property type="entry name" value="UvrD-like_ATP-bd"/>
</dbReference>
<dbReference type="AlphaFoldDB" id="K6DHQ8"/>
<keyword evidence="3 10" id="KW-0378">Hydrolase</keyword>
<dbReference type="InterPro" id="IPR013986">
    <property type="entry name" value="DExx_box_DNA_helicase_dom_sf"/>
</dbReference>
<organism evidence="13 14">
    <name type="scientific">Schinkia azotoformans LMG 9581</name>
    <dbReference type="NCBI Taxonomy" id="1131731"/>
    <lineage>
        <taxon>Bacteria</taxon>
        <taxon>Bacillati</taxon>
        <taxon>Bacillota</taxon>
        <taxon>Bacilli</taxon>
        <taxon>Bacillales</taxon>
        <taxon>Bacillaceae</taxon>
        <taxon>Calidifontibacillus/Schinkia group</taxon>
        <taxon>Schinkia</taxon>
    </lineage>
</organism>
<keyword evidence="2 10" id="KW-0547">Nucleotide-binding</keyword>
<comment type="caution">
    <text evidence="13">The sequence shown here is derived from an EMBL/GenBank/DDBJ whole genome shotgun (WGS) entry which is preliminary data.</text>
</comment>
<dbReference type="PATRIC" id="fig|1131731.3.peg.1715"/>
<sequence length="605" mass="69748">MNQLLNGLNEGQLAAVISQSTRILCLAGAGTGKTRVLTHRIAYLNDEYRVGTSNMLALTFTRLAGKEMKERLMKLVGETEGQKLFCNTFHAFCVKVFKEYGHRIGLDANFMIYDQSDRDSIIKKIIAEYCYDTTLNKVLSGMSESNEHTEEYKVLKELDFRLKQNNAVDLDGLLTKTRQLLEENSDVCDKYRNEYKYVYIDEFQDTSDVQMKIIELINPDNLFVVGDDFQSIYGWRGAEVRNILEFPHRYPGCEVVKLTRNYRSTIPIIDASNKLIKCNINQSEKELVTEVAGQAVEMFLLDNENSEADQIISVIEDLKGEIESFSDIAVLARTNKQLDYMSKKLQEVGLPVLLLSNRYDPLKDNVVQMCIGYLELVINQKESWKTKRLVNFPEPRLTPLQIEEIELYCIEEDATYLEALEHFKSKYRALESFLGVLDKLRTEQIYSMDAQTAFRAIVHLLGIIPMYQEQGLDNRIQTLAIARDRIGKWVELQRKLGEIFYPDAFLRWMVTKDIQEKLLDDSDAIRLMTVHGSKGLEFENVFVIGMNEGVFPSLRGDIEEERRLMYVASTRAKKRLILTRPKAIRTYSGDEELREPSRFLSEMGV</sequence>
<evidence type="ECO:0000256" key="1">
    <source>
        <dbReference type="ARBA" id="ARBA00009922"/>
    </source>
</evidence>
<evidence type="ECO:0000256" key="7">
    <source>
        <dbReference type="ARBA" id="ARBA00034617"/>
    </source>
</evidence>
<protein>
    <recommendedName>
        <fullName evidence="8">DNA 3'-5' helicase</fullName>
        <ecNumber evidence="8">5.6.2.4</ecNumber>
    </recommendedName>
</protein>
<dbReference type="RefSeq" id="WP_003330900.1">
    <property type="nucleotide sequence ID" value="NZ_AJLR01000045.1"/>
</dbReference>
<dbReference type="InterPro" id="IPR000212">
    <property type="entry name" value="DNA_helicase_UvrD/REP"/>
</dbReference>
<evidence type="ECO:0000313" key="14">
    <source>
        <dbReference type="Proteomes" id="UP000006315"/>
    </source>
</evidence>
<dbReference type="GO" id="GO:0043138">
    <property type="term" value="F:3'-5' DNA helicase activity"/>
    <property type="evidence" value="ECO:0007669"/>
    <property type="project" value="UniProtKB-EC"/>
</dbReference>
<dbReference type="EMBL" id="AJLR01000045">
    <property type="protein sequence ID" value="EKN67849.1"/>
    <property type="molecule type" value="Genomic_DNA"/>
</dbReference>
<evidence type="ECO:0000256" key="10">
    <source>
        <dbReference type="PROSITE-ProRule" id="PRU00560"/>
    </source>
</evidence>
<accession>K6DHQ8</accession>
<evidence type="ECO:0000256" key="5">
    <source>
        <dbReference type="ARBA" id="ARBA00022840"/>
    </source>
</evidence>
<dbReference type="Pfam" id="PF00580">
    <property type="entry name" value="UvrD-helicase"/>
    <property type="match status" value="1"/>
</dbReference>
<feature type="domain" description="UvrD-like helicase ATP-binding" evidence="11">
    <location>
        <begin position="6"/>
        <end position="265"/>
    </location>
</feature>
<comment type="catalytic activity">
    <reaction evidence="7">
        <text>Couples ATP hydrolysis with the unwinding of duplex DNA by translocating in the 3'-5' direction.</text>
        <dbReference type="EC" id="5.6.2.4"/>
    </reaction>
</comment>
<dbReference type="Gene3D" id="1.10.10.160">
    <property type="match status" value="1"/>
</dbReference>
<dbReference type="Gene3D" id="3.40.50.300">
    <property type="entry name" value="P-loop containing nucleotide triphosphate hydrolases"/>
    <property type="match status" value="2"/>
</dbReference>
<dbReference type="STRING" id="1131731.BAZO_08204"/>
<comment type="catalytic activity">
    <reaction evidence="9">
        <text>ATP + H2O = ADP + phosphate + H(+)</text>
        <dbReference type="Rhea" id="RHEA:13065"/>
        <dbReference type="ChEBI" id="CHEBI:15377"/>
        <dbReference type="ChEBI" id="CHEBI:15378"/>
        <dbReference type="ChEBI" id="CHEBI:30616"/>
        <dbReference type="ChEBI" id="CHEBI:43474"/>
        <dbReference type="ChEBI" id="CHEBI:456216"/>
        <dbReference type="EC" id="5.6.2.4"/>
    </reaction>
</comment>
<keyword evidence="5 10" id="KW-0067">ATP-binding</keyword>
<dbReference type="CDD" id="cd18807">
    <property type="entry name" value="SF1_C_UvrD"/>
    <property type="match status" value="1"/>
</dbReference>
<dbReference type="InterPro" id="IPR027417">
    <property type="entry name" value="P-loop_NTPase"/>
</dbReference>
<feature type="binding site" evidence="10">
    <location>
        <begin position="27"/>
        <end position="34"/>
    </location>
    <ligand>
        <name>ATP</name>
        <dbReference type="ChEBI" id="CHEBI:30616"/>
    </ligand>
</feature>